<comment type="catalytic activity">
    <reaction evidence="12">
        <text>choline + 2 reduced [2Fe-2S]-[ferredoxin] + O2 + 2 H(+) = betaine aldehyde hydrate + 2 oxidized [2Fe-2S]-[ferredoxin] + H2O</text>
        <dbReference type="Rhea" id="RHEA:17769"/>
        <dbReference type="Rhea" id="RHEA-COMP:10000"/>
        <dbReference type="Rhea" id="RHEA-COMP:10001"/>
        <dbReference type="ChEBI" id="CHEBI:15354"/>
        <dbReference type="ChEBI" id="CHEBI:15377"/>
        <dbReference type="ChEBI" id="CHEBI:15378"/>
        <dbReference type="ChEBI" id="CHEBI:15379"/>
        <dbReference type="ChEBI" id="CHEBI:15870"/>
        <dbReference type="ChEBI" id="CHEBI:33737"/>
        <dbReference type="ChEBI" id="CHEBI:33738"/>
        <dbReference type="EC" id="1.14.15.7"/>
    </reaction>
</comment>
<dbReference type="CDD" id="cd00680">
    <property type="entry name" value="RHO_alpha_C"/>
    <property type="match status" value="1"/>
</dbReference>
<evidence type="ECO:0000256" key="4">
    <source>
        <dbReference type="ARBA" id="ARBA00010848"/>
    </source>
</evidence>
<sequence>MLGALQNRFTTPTNGKAEDTGPKKPILEGNLPASWYTEPLFYEFERRAIFSKHWLLTTHRLRLPEAGSYLRFEIAGFDFLLVRNKEGKIQAFHNVCRHRAYPLIDKDAPDEGKRSILSCGYHGWSYNLDGKLTKAPKFDDLQDFDAAEYSLFKIHTHVDKIGFVWVNLDSAETPTIPWDKMNGDTDEQPRLDDFNLDEYVYHRTWTTNGKYNWKVVGENYNECYHCKASHPGITKITNLDRYSVTPYSGRFEHSPPNRDDIKPQDFEYFGNGAFTYNFPNTSVNLSTPYFFIMRVVPTSSTTVTTEYQVFRNPASPAEAFERAAAFFEGIELEDYDLCNGVQRNLNSGVYVHGPLHGARESGVLYFKELVQRELRGHWDWEVERGEEIWPAQRRQQLHAKVDGEEQFARDVCACGMRRQAECS</sequence>
<dbReference type="PANTHER" id="PTHR43756">
    <property type="entry name" value="CHOLINE MONOOXYGENASE, CHLOROPLASTIC"/>
    <property type="match status" value="1"/>
</dbReference>
<evidence type="ECO:0000256" key="5">
    <source>
        <dbReference type="ARBA" id="ARBA00012763"/>
    </source>
</evidence>
<dbReference type="RefSeq" id="XP_040707494.1">
    <property type="nucleotide sequence ID" value="XM_040843646.1"/>
</dbReference>
<dbReference type="PANTHER" id="PTHR43756:SF5">
    <property type="entry name" value="CHOLINE MONOOXYGENASE, CHLOROPLASTIC"/>
    <property type="match status" value="1"/>
</dbReference>
<keyword evidence="11" id="KW-0411">Iron-sulfur</keyword>
<protein>
    <recommendedName>
        <fullName evidence="6">Choline monooxygenase, chloroplastic</fullName>
        <ecNumber evidence="5">1.14.15.7</ecNumber>
    </recommendedName>
</protein>
<dbReference type="AlphaFoldDB" id="A0A1L9TWE3"/>
<keyword evidence="16" id="KW-1185">Reference proteome</keyword>
<evidence type="ECO:0000256" key="8">
    <source>
        <dbReference type="ARBA" id="ARBA00022723"/>
    </source>
</evidence>
<evidence type="ECO:0000256" key="2">
    <source>
        <dbReference type="ARBA" id="ARBA00002149"/>
    </source>
</evidence>
<keyword evidence="9" id="KW-0560">Oxidoreductase</keyword>
<dbReference type="STRING" id="1036612.A0A1L9TWE3"/>
<dbReference type="GO" id="GO:0019285">
    <property type="term" value="P:glycine betaine biosynthetic process from choline"/>
    <property type="evidence" value="ECO:0007669"/>
    <property type="project" value="UniProtKB-UniPathway"/>
</dbReference>
<comment type="similarity">
    <text evidence="4">Belongs to the choline monooxygenase family.</text>
</comment>
<dbReference type="SUPFAM" id="SSF55961">
    <property type="entry name" value="Bet v1-like"/>
    <property type="match status" value="1"/>
</dbReference>
<evidence type="ECO:0000256" key="12">
    <source>
        <dbReference type="ARBA" id="ARBA00049097"/>
    </source>
</evidence>
<evidence type="ECO:0000256" key="11">
    <source>
        <dbReference type="ARBA" id="ARBA00023014"/>
    </source>
</evidence>
<comment type="pathway">
    <text evidence="3">Amine and polyamine biosynthesis; betaine biosynthesis via choline pathway; betaine aldehyde from choline (monooxygenase route): step 1/1.</text>
</comment>
<dbReference type="EMBL" id="KV878582">
    <property type="protein sequence ID" value="OJJ63688.1"/>
    <property type="molecule type" value="Genomic_DNA"/>
</dbReference>
<name>A0A1L9TWE3_9EURO</name>
<dbReference type="GO" id="GO:0019133">
    <property type="term" value="F:choline monooxygenase activity"/>
    <property type="evidence" value="ECO:0007669"/>
    <property type="project" value="UniProtKB-EC"/>
</dbReference>
<dbReference type="GO" id="GO:0005506">
    <property type="term" value="F:iron ion binding"/>
    <property type="evidence" value="ECO:0007669"/>
    <property type="project" value="InterPro"/>
</dbReference>
<keyword evidence="7" id="KW-0001">2Fe-2S</keyword>
<dbReference type="EC" id="1.14.15.7" evidence="5"/>
<proteinExistence type="inferred from homology"/>
<feature type="domain" description="Rieske" evidence="14">
    <location>
        <begin position="55"/>
        <end position="155"/>
    </location>
</feature>
<dbReference type="SUPFAM" id="SSF50022">
    <property type="entry name" value="ISP domain"/>
    <property type="match status" value="1"/>
</dbReference>
<dbReference type="InterPro" id="IPR001663">
    <property type="entry name" value="Rng_hydr_dOase-A"/>
</dbReference>
<dbReference type="Pfam" id="PF00848">
    <property type="entry name" value="Ring_hydroxyl_A"/>
    <property type="match status" value="1"/>
</dbReference>
<gene>
    <name evidence="15" type="ORF">ASPSYDRAFT_191331</name>
</gene>
<dbReference type="InterPro" id="IPR015879">
    <property type="entry name" value="Ring_hydroxy_dOase_asu_C_dom"/>
</dbReference>
<feature type="region of interest" description="Disordered" evidence="13">
    <location>
        <begin position="1"/>
        <end position="25"/>
    </location>
</feature>
<evidence type="ECO:0000256" key="1">
    <source>
        <dbReference type="ARBA" id="ARBA00001962"/>
    </source>
</evidence>
<dbReference type="PROSITE" id="PS51296">
    <property type="entry name" value="RIESKE"/>
    <property type="match status" value="1"/>
</dbReference>
<evidence type="ECO:0000256" key="6">
    <source>
        <dbReference type="ARBA" id="ARBA00014931"/>
    </source>
</evidence>
<dbReference type="GeneID" id="63759719"/>
<dbReference type="OrthoDB" id="426882at2759"/>
<feature type="compositionally biased region" description="Basic and acidic residues" evidence="13">
    <location>
        <begin position="16"/>
        <end position="25"/>
    </location>
</feature>
<dbReference type="UniPathway" id="UPA00529">
    <property type="reaction ID" value="UER00430"/>
</dbReference>
<dbReference type="GO" id="GO:0051537">
    <property type="term" value="F:2 iron, 2 sulfur cluster binding"/>
    <property type="evidence" value="ECO:0007669"/>
    <property type="project" value="UniProtKB-KW"/>
</dbReference>
<accession>A0A1L9TWE3</accession>
<evidence type="ECO:0000313" key="15">
    <source>
        <dbReference type="EMBL" id="OJJ63688.1"/>
    </source>
</evidence>
<evidence type="ECO:0000256" key="3">
    <source>
        <dbReference type="ARBA" id="ARBA00004866"/>
    </source>
</evidence>
<evidence type="ECO:0000313" key="16">
    <source>
        <dbReference type="Proteomes" id="UP000184356"/>
    </source>
</evidence>
<evidence type="ECO:0000256" key="9">
    <source>
        <dbReference type="ARBA" id="ARBA00023002"/>
    </source>
</evidence>
<organism evidence="15 16">
    <name type="scientific">Aspergillus sydowii CBS 593.65</name>
    <dbReference type="NCBI Taxonomy" id="1036612"/>
    <lineage>
        <taxon>Eukaryota</taxon>
        <taxon>Fungi</taxon>
        <taxon>Dikarya</taxon>
        <taxon>Ascomycota</taxon>
        <taxon>Pezizomycotina</taxon>
        <taxon>Eurotiomycetes</taxon>
        <taxon>Eurotiomycetidae</taxon>
        <taxon>Eurotiales</taxon>
        <taxon>Aspergillaceae</taxon>
        <taxon>Aspergillus</taxon>
        <taxon>Aspergillus subgen. Nidulantes</taxon>
    </lineage>
</organism>
<dbReference type="VEuPathDB" id="FungiDB:ASPSYDRAFT_191331"/>
<dbReference type="Gene3D" id="3.90.380.10">
    <property type="entry name" value="Naphthalene 1,2-dioxygenase Alpha Subunit, Chain A, domain 1"/>
    <property type="match status" value="2"/>
</dbReference>
<dbReference type="Gene3D" id="2.102.10.10">
    <property type="entry name" value="Rieske [2Fe-2S] iron-sulphur domain"/>
    <property type="match status" value="1"/>
</dbReference>
<dbReference type="Proteomes" id="UP000184356">
    <property type="component" value="Unassembled WGS sequence"/>
</dbReference>
<dbReference type="CDD" id="cd03469">
    <property type="entry name" value="Rieske_RO_Alpha_N"/>
    <property type="match status" value="1"/>
</dbReference>
<evidence type="ECO:0000256" key="7">
    <source>
        <dbReference type="ARBA" id="ARBA00022714"/>
    </source>
</evidence>
<dbReference type="Pfam" id="PF00355">
    <property type="entry name" value="Rieske"/>
    <property type="match status" value="1"/>
</dbReference>
<comment type="function">
    <text evidence="2">Catalyzes the first step of the osmoprotectant glycine betaine synthesis.</text>
</comment>
<dbReference type="InterPro" id="IPR036922">
    <property type="entry name" value="Rieske_2Fe-2S_sf"/>
</dbReference>
<comment type="cofactor">
    <cofactor evidence="1">
        <name>Fe cation</name>
        <dbReference type="ChEBI" id="CHEBI:24875"/>
    </cofactor>
</comment>
<keyword evidence="8" id="KW-0479">Metal-binding</keyword>
<keyword evidence="10" id="KW-0408">Iron</keyword>
<evidence type="ECO:0000259" key="14">
    <source>
        <dbReference type="PROSITE" id="PS51296"/>
    </source>
</evidence>
<evidence type="ECO:0000256" key="10">
    <source>
        <dbReference type="ARBA" id="ARBA00023004"/>
    </source>
</evidence>
<evidence type="ECO:0000256" key="13">
    <source>
        <dbReference type="SAM" id="MobiDB-lite"/>
    </source>
</evidence>
<reference evidence="16" key="1">
    <citation type="journal article" date="2017" name="Genome Biol.">
        <title>Comparative genomics reveals high biological diversity and specific adaptations in the industrially and medically important fungal genus Aspergillus.</title>
        <authorList>
            <person name="de Vries R.P."/>
            <person name="Riley R."/>
            <person name="Wiebenga A."/>
            <person name="Aguilar-Osorio G."/>
            <person name="Amillis S."/>
            <person name="Uchima C.A."/>
            <person name="Anderluh G."/>
            <person name="Asadollahi M."/>
            <person name="Askin M."/>
            <person name="Barry K."/>
            <person name="Battaglia E."/>
            <person name="Bayram O."/>
            <person name="Benocci T."/>
            <person name="Braus-Stromeyer S.A."/>
            <person name="Caldana C."/>
            <person name="Canovas D."/>
            <person name="Cerqueira G.C."/>
            <person name="Chen F."/>
            <person name="Chen W."/>
            <person name="Choi C."/>
            <person name="Clum A."/>
            <person name="Dos Santos R.A."/>
            <person name="Damasio A.R."/>
            <person name="Diallinas G."/>
            <person name="Emri T."/>
            <person name="Fekete E."/>
            <person name="Flipphi M."/>
            <person name="Freyberg S."/>
            <person name="Gallo A."/>
            <person name="Gournas C."/>
            <person name="Habgood R."/>
            <person name="Hainaut M."/>
            <person name="Harispe M.L."/>
            <person name="Henrissat B."/>
            <person name="Hilden K.S."/>
            <person name="Hope R."/>
            <person name="Hossain A."/>
            <person name="Karabika E."/>
            <person name="Karaffa L."/>
            <person name="Karanyi Z."/>
            <person name="Krasevec N."/>
            <person name="Kuo A."/>
            <person name="Kusch H."/>
            <person name="LaButti K."/>
            <person name="Lagendijk E.L."/>
            <person name="Lapidus A."/>
            <person name="Levasseur A."/>
            <person name="Lindquist E."/>
            <person name="Lipzen A."/>
            <person name="Logrieco A.F."/>
            <person name="MacCabe A."/>
            <person name="Maekelae M.R."/>
            <person name="Malavazi I."/>
            <person name="Melin P."/>
            <person name="Meyer V."/>
            <person name="Mielnichuk N."/>
            <person name="Miskei M."/>
            <person name="Molnar A.P."/>
            <person name="Mule G."/>
            <person name="Ngan C.Y."/>
            <person name="Orejas M."/>
            <person name="Orosz E."/>
            <person name="Ouedraogo J.P."/>
            <person name="Overkamp K.M."/>
            <person name="Park H.-S."/>
            <person name="Perrone G."/>
            <person name="Piumi F."/>
            <person name="Punt P.J."/>
            <person name="Ram A.F."/>
            <person name="Ramon A."/>
            <person name="Rauscher S."/>
            <person name="Record E."/>
            <person name="Riano-Pachon D.M."/>
            <person name="Robert V."/>
            <person name="Roehrig J."/>
            <person name="Ruller R."/>
            <person name="Salamov A."/>
            <person name="Salih N.S."/>
            <person name="Samson R.A."/>
            <person name="Sandor E."/>
            <person name="Sanguinetti M."/>
            <person name="Schuetze T."/>
            <person name="Sepcic K."/>
            <person name="Shelest E."/>
            <person name="Sherlock G."/>
            <person name="Sophianopoulou V."/>
            <person name="Squina F.M."/>
            <person name="Sun H."/>
            <person name="Susca A."/>
            <person name="Todd R.B."/>
            <person name="Tsang A."/>
            <person name="Unkles S.E."/>
            <person name="van de Wiele N."/>
            <person name="van Rossen-Uffink D."/>
            <person name="Oliveira J.V."/>
            <person name="Vesth T.C."/>
            <person name="Visser J."/>
            <person name="Yu J.-H."/>
            <person name="Zhou M."/>
            <person name="Andersen M.R."/>
            <person name="Archer D.B."/>
            <person name="Baker S.E."/>
            <person name="Benoit I."/>
            <person name="Brakhage A.A."/>
            <person name="Braus G.H."/>
            <person name="Fischer R."/>
            <person name="Frisvad J.C."/>
            <person name="Goldman G.H."/>
            <person name="Houbraken J."/>
            <person name="Oakley B."/>
            <person name="Pocsi I."/>
            <person name="Scazzocchio C."/>
            <person name="Seiboth B."/>
            <person name="vanKuyk P.A."/>
            <person name="Wortman J."/>
            <person name="Dyer P.S."/>
            <person name="Grigoriev I.V."/>
        </authorList>
    </citation>
    <scope>NUCLEOTIDE SEQUENCE [LARGE SCALE GENOMIC DNA]</scope>
    <source>
        <strain evidence="16">CBS 593.65</strain>
    </source>
</reference>
<dbReference type="PRINTS" id="PR00090">
    <property type="entry name" value="RNGDIOXGNASE"/>
</dbReference>
<dbReference type="InterPro" id="IPR017941">
    <property type="entry name" value="Rieske_2Fe-2S"/>
</dbReference>